<organism evidence="8 9">
    <name type="scientific">Clostridium manihotivorum</name>
    <dbReference type="NCBI Taxonomy" id="2320868"/>
    <lineage>
        <taxon>Bacteria</taxon>
        <taxon>Bacillati</taxon>
        <taxon>Bacillota</taxon>
        <taxon>Clostridia</taxon>
        <taxon>Eubacteriales</taxon>
        <taxon>Clostridiaceae</taxon>
        <taxon>Clostridium</taxon>
    </lineage>
</organism>
<dbReference type="CDD" id="cd06225">
    <property type="entry name" value="HAMP"/>
    <property type="match status" value="1"/>
</dbReference>
<feature type="transmembrane region" description="Helical" evidence="2">
    <location>
        <begin position="69"/>
        <end position="90"/>
    </location>
</feature>
<dbReference type="GO" id="GO:0016020">
    <property type="term" value="C:membrane"/>
    <property type="evidence" value="ECO:0007669"/>
    <property type="project" value="InterPro"/>
</dbReference>
<dbReference type="InterPro" id="IPR052155">
    <property type="entry name" value="Biofilm_reg_signaling"/>
</dbReference>
<dbReference type="SMART" id="SM00091">
    <property type="entry name" value="PAS"/>
    <property type="match status" value="1"/>
</dbReference>
<evidence type="ECO:0000313" key="8">
    <source>
        <dbReference type="EMBL" id="QAA31603.1"/>
    </source>
</evidence>
<feature type="transmembrane region" description="Helical" evidence="2">
    <location>
        <begin position="21"/>
        <end position="49"/>
    </location>
</feature>
<sequence>MFLHWHLKKEDIKKILIKSHLTIGTALINIYLIMYNFYNIGIFKCLYITEPGGLNMKFIYNLRLRAKLIMAFAIMSIFIIGIGLVSVSNIKKVNNKNKYIFERNSRVIEDVTRFKTNLIQINLDIYKVMDEQNADKVEDLTSEIDNLRRQDDLFLEDYEKNIIDTVDRKKFDSLKSVLSEYREKREKLLQYIYQANYADARKAYNDLNVVSDKIVKDTDNYITFNLLLANKQVEESQELYKTTVNETISIGLVGFFISVLVGYFIAYRLSGKIDKILSFSNSLSSGDLEHKIVMKSNDEIGALAIALNKAADKRKEYEEQLVSSYEELEASYEEVTALEQEVREKYNDLEASFEEITALEQELREKYTEISINEEKLRNNEEWYKLITEASYDALWDWHIKEDKMYFSDRWYKILGYTRDETKDIDWTSLIDSEDYERIKETIKLSWDTREPVFSVDYRIKDVNGIYTWMQTIAKTLFDANGQPYRLAGSHKNINEIKEYQHRLEYIAYHDYLTDLPNRQYMHKVASDYFSKNNSNNGKKGAVIFVDIDNFKYINDTLGHNFGDFLICAISDRLNRIKKQGDILIRLGGDEFVILVNNINDRQEVEAFSKNILSSFDSSFNINNNFLQVTSSIGISMFPDDGEVIDELLTKSDIAMFKSKGLGRNNYTFFHSGMNDKVIERMEIERYLRSALDKNEFILYYQPQVDAESGAICSFEALIRWNSPELGFVPPDRFITLAEENHKIIDIGNWVLKSACEFIKEVHTNGYNQCYISINVSVIQLMQSDFVDNVIKIVKDITIDPNYIELEITESIFIESYESISEKLNKLREIGIKIALDDFGKGYSSLSYLKQLPISTLKIDKTFIDDVLEDNKVSLVENIIDIGHKMNLNVVAEGVETKEQLTYLNEHRCDRIQGYYFSKPVPHREAMNLLAK</sequence>
<dbReference type="Gene3D" id="3.30.450.20">
    <property type="entry name" value="PAS domain"/>
    <property type="match status" value="1"/>
</dbReference>
<dbReference type="NCBIfam" id="TIGR00229">
    <property type="entry name" value="sensory_box"/>
    <property type="match status" value="1"/>
</dbReference>
<dbReference type="SUPFAM" id="SSF55073">
    <property type="entry name" value="Nucleotide cyclase"/>
    <property type="match status" value="1"/>
</dbReference>
<dbReference type="CDD" id="cd00130">
    <property type="entry name" value="PAS"/>
    <property type="match status" value="1"/>
</dbReference>
<dbReference type="Gene3D" id="3.30.70.270">
    <property type="match status" value="1"/>
</dbReference>
<feature type="domain" description="HAMP" evidence="6">
    <location>
        <begin position="267"/>
        <end position="319"/>
    </location>
</feature>
<dbReference type="SUPFAM" id="SSF141868">
    <property type="entry name" value="EAL domain-like"/>
    <property type="match status" value="1"/>
</dbReference>
<dbReference type="KEGG" id="cmah:C1I91_08075"/>
<dbReference type="InterPro" id="IPR001633">
    <property type="entry name" value="EAL_dom"/>
</dbReference>
<dbReference type="GO" id="GO:0007165">
    <property type="term" value="P:signal transduction"/>
    <property type="evidence" value="ECO:0007669"/>
    <property type="project" value="InterPro"/>
</dbReference>
<dbReference type="InterPro" id="IPR035965">
    <property type="entry name" value="PAS-like_dom_sf"/>
</dbReference>
<evidence type="ECO:0008006" key="10">
    <source>
        <dbReference type="Google" id="ProtNLM"/>
    </source>
</evidence>
<dbReference type="Pfam" id="PF12729">
    <property type="entry name" value="4HB_MCP_1"/>
    <property type="match status" value="1"/>
</dbReference>
<protein>
    <recommendedName>
        <fullName evidence="10">EAL domain-containing protein</fullName>
    </recommendedName>
</protein>
<name>A0A3R5QSP1_9CLOT</name>
<evidence type="ECO:0000259" key="4">
    <source>
        <dbReference type="PROSITE" id="PS50113"/>
    </source>
</evidence>
<dbReference type="Pfam" id="PF08447">
    <property type="entry name" value="PAS_3"/>
    <property type="match status" value="1"/>
</dbReference>
<keyword evidence="2" id="KW-0472">Membrane</keyword>
<feature type="domain" description="GGDEF" evidence="7">
    <location>
        <begin position="539"/>
        <end position="672"/>
    </location>
</feature>
<dbReference type="InterPro" id="IPR029787">
    <property type="entry name" value="Nucleotide_cyclase"/>
</dbReference>
<evidence type="ECO:0000259" key="6">
    <source>
        <dbReference type="PROSITE" id="PS50885"/>
    </source>
</evidence>
<dbReference type="SUPFAM" id="SSF55785">
    <property type="entry name" value="PYP-like sensor domain (PAS domain)"/>
    <property type="match status" value="1"/>
</dbReference>
<dbReference type="InterPro" id="IPR000160">
    <property type="entry name" value="GGDEF_dom"/>
</dbReference>
<dbReference type="InterPro" id="IPR035919">
    <property type="entry name" value="EAL_sf"/>
</dbReference>
<dbReference type="Pfam" id="PF00990">
    <property type="entry name" value="GGDEF"/>
    <property type="match status" value="1"/>
</dbReference>
<feature type="domain" description="EAL" evidence="5">
    <location>
        <begin position="681"/>
        <end position="932"/>
    </location>
</feature>
<evidence type="ECO:0000256" key="2">
    <source>
        <dbReference type="SAM" id="Phobius"/>
    </source>
</evidence>
<dbReference type="Gene3D" id="3.20.20.450">
    <property type="entry name" value="EAL domain"/>
    <property type="match status" value="1"/>
</dbReference>
<dbReference type="PANTHER" id="PTHR44757:SF2">
    <property type="entry name" value="BIOFILM ARCHITECTURE MAINTENANCE PROTEIN MBAA"/>
    <property type="match status" value="1"/>
</dbReference>
<evidence type="ECO:0000259" key="7">
    <source>
        <dbReference type="PROSITE" id="PS50887"/>
    </source>
</evidence>
<dbReference type="Gene3D" id="6.10.340.10">
    <property type="match status" value="1"/>
</dbReference>
<dbReference type="EMBL" id="CP025746">
    <property type="protein sequence ID" value="QAA31603.1"/>
    <property type="molecule type" value="Genomic_DNA"/>
</dbReference>
<dbReference type="PROSITE" id="PS50883">
    <property type="entry name" value="EAL"/>
    <property type="match status" value="1"/>
</dbReference>
<dbReference type="SMART" id="SM00267">
    <property type="entry name" value="GGDEF"/>
    <property type="match status" value="1"/>
</dbReference>
<dbReference type="InterPro" id="IPR000014">
    <property type="entry name" value="PAS"/>
</dbReference>
<feature type="domain" description="PAC" evidence="4">
    <location>
        <begin position="454"/>
        <end position="506"/>
    </location>
</feature>
<keyword evidence="2" id="KW-0812">Transmembrane</keyword>
<dbReference type="CDD" id="cd01948">
    <property type="entry name" value="EAL"/>
    <property type="match status" value="1"/>
</dbReference>
<gene>
    <name evidence="8" type="ORF">C1I91_08075</name>
</gene>
<dbReference type="SUPFAM" id="SSF158472">
    <property type="entry name" value="HAMP domain-like"/>
    <property type="match status" value="1"/>
</dbReference>
<dbReference type="InterPro" id="IPR013655">
    <property type="entry name" value="PAS_fold_3"/>
</dbReference>
<evidence type="ECO:0000313" key="9">
    <source>
        <dbReference type="Proteomes" id="UP000286268"/>
    </source>
</evidence>
<evidence type="ECO:0000259" key="5">
    <source>
        <dbReference type="PROSITE" id="PS50883"/>
    </source>
</evidence>
<dbReference type="PROSITE" id="PS50885">
    <property type="entry name" value="HAMP"/>
    <property type="match status" value="1"/>
</dbReference>
<proteinExistence type="predicted"/>
<feature type="coiled-coil region" evidence="1">
    <location>
        <begin position="300"/>
        <end position="380"/>
    </location>
</feature>
<dbReference type="AlphaFoldDB" id="A0A3R5QSP1"/>
<dbReference type="OrthoDB" id="9762141at2"/>
<reference evidence="8 9" key="1">
    <citation type="submission" date="2018-01" db="EMBL/GenBank/DDBJ databases">
        <title>Genome Sequencing and Assembly of Anaerobacter polyendosporus strain CT4.</title>
        <authorList>
            <person name="Tachaapaikoon C."/>
            <person name="Sutheeworapong S."/>
            <person name="Jenjaroenpun P."/>
            <person name="Wongsurawat T."/>
            <person name="Nookeaw I."/>
            <person name="Cheawchanlertfa P."/>
            <person name="Kosugi A."/>
            <person name="Cheevadhanarak S."/>
            <person name="Ratanakhanokchai K."/>
        </authorList>
    </citation>
    <scope>NUCLEOTIDE SEQUENCE [LARGE SCALE GENOMIC DNA]</scope>
    <source>
        <strain evidence="8 9">CT4</strain>
    </source>
</reference>
<dbReference type="PROSITE" id="PS50112">
    <property type="entry name" value="PAS"/>
    <property type="match status" value="1"/>
</dbReference>
<feature type="transmembrane region" description="Helical" evidence="2">
    <location>
        <begin position="247"/>
        <end position="266"/>
    </location>
</feature>
<keyword evidence="9" id="KW-1185">Reference proteome</keyword>
<feature type="domain" description="PAS" evidence="3">
    <location>
        <begin position="380"/>
        <end position="450"/>
    </location>
</feature>
<dbReference type="PROSITE" id="PS50113">
    <property type="entry name" value="PAC"/>
    <property type="match status" value="1"/>
</dbReference>
<dbReference type="Pfam" id="PF00563">
    <property type="entry name" value="EAL"/>
    <property type="match status" value="1"/>
</dbReference>
<accession>A0A3R5QSP1</accession>
<keyword evidence="1" id="KW-0175">Coiled coil</keyword>
<dbReference type="InterPro" id="IPR043128">
    <property type="entry name" value="Rev_trsase/Diguanyl_cyclase"/>
</dbReference>
<dbReference type="CDD" id="cd01949">
    <property type="entry name" value="GGDEF"/>
    <property type="match status" value="1"/>
</dbReference>
<keyword evidence="2" id="KW-1133">Transmembrane helix</keyword>
<evidence type="ECO:0000259" key="3">
    <source>
        <dbReference type="PROSITE" id="PS50112"/>
    </source>
</evidence>
<dbReference type="InterPro" id="IPR024478">
    <property type="entry name" value="HlyB_4HB_MCP"/>
</dbReference>
<dbReference type="InterPro" id="IPR003660">
    <property type="entry name" value="HAMP_dom"/>
</dbReference>
<dbReference type="Proteomes" id="UP000286268">
    <property type="component" value="Chromosome"/>
</dbReference>
<dbReference type="SMART" id="SM00052">
    <property type="entry name" value="EAL"/>
    <property type="match status" value="1"/>
</dbReference>
<dbReference type="PROSITE" id="PS50887">
    <property type="entry name" value="GGDEF"/>
    <property type="match status" value="1"/>
</dbReference>
<evidence type="ECO:0000256" key="1">
    <source>
        <dbReference type="SAM" id="Coils"/>
    </source>
</evidence>
<dbReference type="InterPro" id="IPR000700">
    <property type="entry name" value="PAS-assoc_C"/>
</dbReference>
<dbReference type="NCBIfam" id="TIGR00254">
    <property type="entry name" value="GGDEF"/>
    <property type="match status" value="1"/>
</dbReference>
<dbReference type="Pfam" id="PF00672">
    <property type="entry name" value="HAMP"/>
    <property type="match status" value="1"/>
</dbReference>
<dbReference type="PANTHER" id="PTHR44757">
    <property type="entry name" value="DIGUANYLATE CYCLASE DGCP"/>
    <property type="match status" value="1"/>
</dbReference>